<protein>
    <submittedName>
        <fullName evidence="1">Uncharacterized protein</fullName>
    </submittedName>
</protein>
<accession>A0A6A5VDX8</accession>
<reference evidence="1" key="1">
    <citation type="journal article" date="2020" name="Stud. Mycol.">
        <title>101 Dothideomycetes genomes: a test case for predicting lifestyles and emergence of pathogens.</title>
        <authorList>
            <person name="Haridas S."/>
            <person name="Albert R."/>
            <person name="Binder M."/>
            <person name="Bloem J."/>
            <person name="Labutti K."/>
            <person name="Salamov A."/>
            <person name="Andreopoulos B."/>
            <person name="Baker S."/>
            <person name="Barry K."/>
            <person name="Bills G."/>
            <person name="Bluhm B."/>
            <person name="Cannon C."/>
            <person name="Castanera R."/>
            <person name="Culley D."/>
            <person name="Daum C."/>
            <person name="Ezra D."/>
            <person name="Gonzalez J."/>
            <person name="Henrissat B."/>
            <person name="Kuo A."/>
            <person name="Liang C."/>
            <person name="Lipzen A."/>
            <person name="Lutzoni F."/>
            <person name="Magnuson J."/>
            <person name="Mondo S."/>
            <person name="Nolan M."/>
            <person name="Ohm R."/>
            <person name="Pangilinan J."/>
            <person name="Park H.-J."/>
            <person name="Ramirez L."/>
            <person name="Alfaro M."/>
            <person name="Sun H."/>
            <person name="Tritt A."/>
            <person name="Yoshinaga Y."/>
            <person name="Zwiers L.-H."/>
            <person name="Turgeon B."/>
            <person name="Goodwin S."/>
            <person name="Spatafora J."/>
            <person name="Crous P."/>
            <person name="Grigoriev I."/>
        </authorList>
    </citation>
    <scope>NUCLEOTIDE SEQUENCE</scope>
    <source>
        <strain evidence="1">CBS 107.79</strain>
    </source>
</reference>
<evidence type="ECO:0000313" key="1">
    <source>
        <dbReference type="EMBL" id="KAF1974569.1"/>
    </source>
</evidence>
<gene>
    <name evidence="1" type="ORF">BU23DRAFT_553236</name>
</gene>
<sequence length="55" mass="6247">MPKSPLQVHVRQTTAYVHSRAYNVVPAALPRHIDTFNVTLPRATAVMRIRAPIQR</sequence>
<evidence type="ECO:0000313" key="2">
    <source>
        <dbReference type="Proteomes" id="UP000800036"/>
    </source>
</evidence>
<name>A0A6A5VDX8_9PLEO</name>
<organism evidence="1 2">
    <name type="scientific">Bimuria novae-zelandiae CBS 107.79</name>
    <dbReference type="NCBI Taxonomy" id="1447943"/>
    <lineage>
        <taxon>Eukaryota</taxon>
        <taxon>Fungi</taxon>
        <taxon>Dikarya</taxon>
        <taxon>Ascomycota</taxon>
        <taxon>Pezizomycotina</taxon>
        <taxon>Dothideomycetes</taxon>
        <taxon>Pleosporomycetidae</taxon>
        <taxon>Pleosporales</taxon>
        <taxon>Massarineae</taxon>
        <taxon>Didymosphaeriaceae</taxon>
        <taxon>Bimuria</taxon>
    </lineage>
</organism>
<dbReference type="AlphaFoldDB" id="A0A6A5VDX8"/>
<proteinExistence type="predicted"/>
<keyword evidence="2" id="KW-1185">Reference proteome</keyword>
<dbReference type="EMBL" id="ML976674">
    <property type="protein sequence ID" value="KAF1974569.1"/>
    <property type="molecule type" value="Genomic_DNA"/>
</dbReference>
<dbReference type="Proteomes" id="UP000800036">
    <property type="component" value="Unassembled WGS sequence"/>
</dbReference>